<reference evidence="1 2" key="1">
    <citation type="submission" date="2019-03" db="EMBL/GenBank/DDBJ databases">
        <title>Single cell metagenomics reveals metabolic interactions within the superorganism composed of flagellate Streblomastix strix and complex community of Bacteroidetes bacteria on its surface.</title>
        <authorList>
            <person name="Treitli S.C."/>
            <person name="Kolisko M."/>
            <person name="Husnik F."/>
            <person name="Keeling P."/>
            <person name="Hampl V."/>
        </authorList>
    </citation>
    <scope>NUCLEOTIDE SEQUENCE [LARGE SCALE GENOMIC DNA]</scope>
    <source>
        <strain evidence="1">ST1C</strain>
    </source>
</reference>
<accession>A0A5J4UW68</accession>
<dbReference type="EMBL" id="SNRW01012059">
    <property type="protein sequence ID" value="KAA6374332.1"/>
    <property type="molecule type" value="Genomic_DNA"/>
</dbReference>
<sequence>MLRYAKQDSIESQYINNYADINYIIEKNAVVLKEWKLDAKAAFPLSKTASTASIVASLLINIVVMDASTSDKEIPIRLIS</sequence>
<proteinExistence type="predicted"/>
<protein>
    <submittedName>
        <fullName evidence="1">Uncharacterized protein</fullName>
    </submittedName>
</protein>
<name>A0A5J4UW68_9EUKA</name>
<evidence type="ECO:0000313" key="1">
    <source>
        <dbReference type="EMBL" id="KAA6374332.1"/>
    </source>
</evidence>
<comment type="caution">
    <text evidence="1">The sequence shown here is derived from an EMBL/GenBank/DDBJ whole genome shotgun (WGS) entry which is preliminary data.</text>
</comment>
<gene>
    <name evidence="1" type="ORF">EZS28_030142</name>
</gene>
<dbReference type="Proteomes" id="UP000324800">
    <property type="component" value="Unassembled WGS sequence"/>
</dbReference>
<evidence type="ECO:0000313" key="2">
    <source>
        <dbReference type="Proteomes" id="UP000324800"/>
    </source>
</evidence>
<organism evidence="1 2">
    <name type="scientific">Streblomastix strix</name>
    <dbReference type="NCBI Taxonomy" id="222440"/>
    <lineage>
        <taxon>Eukaryota</taxon>
        <taxon>Metamonada</taxon>
        <taxon>Preaxostyla</taxon>
        <taxon>Oxymonadida</taxon>
        <taxon>Streblomastigidae</taxon>
        <taxon>Streblomastix</taxon>
    </lineage>
</organism>
<dbReference type="AlphaFoldDB" id="A0A5J4UW68"/>